<proteinExistence type="predicted"/>
<gene>
    <name evidence="2" type="ORF">ACFSDE_17390</name>
</gene>
<name>A0ABW4TS55_9ACTN</name>
<accession>A0ABW4TS55</accession>
<evidence type="ECO:0008006" key="4">
    <source>
        <dbReference type="Google" id="ProtNLM"/>
    </source>
</evidence>
<dbReference type="RefSeq" id="WP_343920769.1">
    <property type="nucleotide sequence ID" value="NZ_BAAAJT010000002.1"/>
</dbReference>
<keyword evidence="1" id="KW-1133">Transmembrane helix</keyword>
<dbReference type="Proteomes" id="UP001597351">
    <property type="component" value="Unassembled WGS sequence"/>
</dbReference>
<keyword evidence="1" id="KW-0812">Transmembrane</keyword>
<keyword evidence="1" id="KW-0472">Membrane</keyword>
<keyword evidence="3" id="KW-1185">Reference proteome</keyword>
<protein>
    <recommendedName>
        <fullName evidence="4">DUF4239 domain-containing protein</fullName>
    </recommendedName>
</protein>
<reference evidence="3" key="1">
    <citation type="journal article" date="2019" name="Int. J. Syst. Evol. Microbiol.">
        <title>The Global Catalogue of Microorganisms (GCM) 10K type strain sequencing project: providing services to taxonomists for standard genome sequencing and annotation.</title>
        <authorList>
            <consortium name="The Broad Institute Genomics Platform"/>
            <consortium name="The Broad Institute Genome Sequencing Center for Infectious Disease"/>
            <person name="Wu L."/>
            <person name="Ma J."/>
        </authorList>
    </citation>
    <scope>NUCLEOTIDE SEQUENCE [LARGE SCALE GENOMIC DNA]</scope>
    <source>
        <strain evidence="3">CGMCC 1.12477</strain>
    </source>
</reference>
<evidence type="ECO:0000256" key="1">
    <source>
        <dbReference type="SAM" id="Phobius"/>
    </source>
</evidence>
<feature type="transmembrane region" description="Helical" evidence="1">
    <location>
        <begin position="189"/>
        <end position="210"/>
    </location>
</feature>
<sequence length="266" mass="28540">MTDTDGGAAAGDRGSGNPDNVQAAATVAGVDVYAFRARVLPAILATAPLIALGVLALPFLEGAQRWWSVTSLAVPAFATLLARRAGNRVQGKLYSGWDGAPTTRRLRYSSDSSPEEIDRRHERIRALLGDVTLPDQAEETAHPEASDRRYADAVNRLRPLVRNHPELGMLNLENRNYGFARNLFGLKGLGVAGAWAGLAASITIAVLMWLVRHDPAAATIAALPAGVSLVTILAWRTVDEDYVRPSAEAYADRLVEALDILPARQS</sequence>
<feature type="transmembrane region" description="Helical" evidence="1">
    <location>
        <begin position="216"/>
        <end position="235"/>
    </location>
</feature>
<comment type="caution">
    <text evidence="2">The sequence shown here is derived from an EMBL/GenBank/DDBJ whole genome shotgun (WGS) entry which is preliminary data.</text>
</comment>
<dbReference type="EMBL" id="JBHUGD010000003">
    <property type="protein sequence ID" value="MFD1948579.1"/>
    <property type="molecule type" value="Genomic_DNA"/>
</dbReference>
<feature type="transmembrane region" description="Helical" evidence="1">
    <location>
        <begin position="39"/>
        <end position="60"/>
    </location>
</feature>
<evidence type="ECO:0000313" key="2">
    <source>
        <dbReference type="EMBL" id="MFD1948579.1"/>
    </source>
</evidence>
<evidence type="ECO:0000313" key="3">
    <source>
        <dbReference type="Proteomes" id="UP001597351"/>
    </source>
</evidence>
<organism evidence="2 3">
    <name type="scientific">Nocardioides aestuarii</name>
    <dbReference type="NCBI Taxonomy" id="252231"/>
    <lineage>
        <taxon>Bacteria</taxon>
        <taxon>Bacillati</taxon>
        <taxon>Actinomycetota</taxon>
        <taxon>Actinomycetes</taxon>
        <taxon>Propionibacteriales</taxon>
        <taxon>Nocardioidaceae</taxon>
        <taxon>Nocardioides</taxon>
    </lineage>
</organism>